<proteinExistence type="predicted"/>
<name>A0A6G5AG51_RHIMP</name>
<keyword evidence="1" id="KW-0472">Membrane</keyword>
<dbReference type="AlphaFoldDB" id="A0A6G5AG51"/>
<keyword evidence="1" id="KW-0812">Transmembrane</keyword>
<feature type="transmembrane region" description="Helical" evidence="1">
    <location>
        <begin position="90"/>
        <end position="108"/>
    </location>
</feature>
<keyword evidence="1" id="KW-1133">Transmembrane helix</keyword>
<evidence type="ECO:0000313" key="2">
    <source>
        <dbReference type="EMBL" id="NIE49972.1"/>
    </source>
</evidence>
<evidence type="ECO:0000256" key="1">
    <source>
        <dbReference type="SAM" id="Phobius"/>
    </source>
</evidence>
<organism evidence="2">
    <name type="scientific">Rhipicephalus microplus</name>
    <name type="common">Cattle tick</name>
    <name type="synonym">Boophilus microplus</name>
    <dbReference type="NCBI Taxonomy" id="6941"/>
    <lineage>
        <taxon>Eukaryota</taxon>
        <taxon>Metazoa</taxon>
        <taxon>Ecdysozoa</taxon>
        <taxon>Arthropoda</taxon>
        <taxon>Chelicerata</taxon>
        <taxon>Arachnida</taxon>
        <taxon>Acari</taxon>
        <taxon>Parasitiformes</taxon>
        <taxon>Ixodida</taxon>
        <taxon>Ixodoidea</taxon>
        <taxon>Ixodidae</taxon>
        <taxon>Rhipicephalinae</taxon>
        <taxon>Rhipicephalus</taxon>
        <taxon>Boophilus</taxon>
    </lineage>
</organism>
<sequence length="109" mass="12440">MPLHAQCMSHRAKELDSWKFSPAESLLISSKFGTMRNERYVLTRIYACVGFTLPALLLLFCFVHCTFLFFFCYSKRVFHAANPLMTSNCFPYLSVLLLLTTTVSGILLS</sequence>
<feature type="transmembrane region" description="Helical" evidence="1">
    <location>
        <begin position="45"/>
        <end position="70"/>
    </location>
</feature>
<dbReference type="EMBL" id="GIKN01007699">
    <property type="protein sequence ID" value="NIE49972.1"/>
    <property type="molecule type" value="Transcribed_RNA"/>
</dbReference>
<accession>A0A6G5AG51</accession>
<protein>
    <submittedName>
        <fullName evidence="2">Uncharacterized protein</fullName>
    </submittedName>
</protein>
<reference evidence="2" key="1">
    <citation type="submission" date="2020-03" db="EMBL/GenBank/DDBJ databases">
        <title>A transcriptome and proteome of the tick Rhipicephalus microplus shaped by the genetic composition of its hosts and developmental stage.</title>
        <authorList>
            <person name="Garcia G.R."/>
            <person name="Ribeiro J.M.C."/>
            <person name="Maruyama S.R."/>
            <person name="Gardinasse L.G."/>
            <person name="Nelson K."/>
            <person name="Ferreira B.R."/>
            <person name="Andrade T.G."/>
            <person name="Santos I.K.F.M."/>
        </authorList>
    </citation>
    <scope>NUCLEOTIDE SEQUENCE</scope>
    <source>
        <strain evidence="2">NSGR</strain>
        <tissue evidence="2">Salivary glands</tissue>
    </source>
</reference>